<evidence type="ECO:0000256" key="10">
    <source>
        <dbReference type="ARBA" id="ARBA00023170"/>
    </source>
</evidence>
<protein>
    <recommendedName>
        <fullName evidence="3">Signal recognition particle receptor subunit beta</fullName>
    </recommendedName>
</protein>
<evidence type="ECO:0000256" key="11">
    <source>
        <dbReference type="SAM" id="Phobius"/>
    </source>
</evidence>
<evidence type="ECO:0000256" key="6">
    <source>
        <dbReference type="ARBA" id="ARBA00022824"/>
    </source>
</evidence>
<dbReference type="Proteomes" id="UP001329825">
    <property type="component" value="Chromosome 5"/>
</dbReference>
<dbReference type="SUPFAM" id="SSF52540">
    <property type="entry name" value="P-loop containing nucleoside triphosphate hydrolases"/>
    <property type="match status" value="1"/>
</dbReference>
<evidence type="ECO:0000256" key="3">
    <source>
        <dbReference type="ARBA" id="ARBA00020256"/>
    </source>
</evidence>
<keyword evidence="9 11" id="KW-0472">Membrane</keyword>
<keyword evidence="5" id="KW-0547">Nucleotide-binding</keyword>
<evidence type="ECO:0000256" key="1">
    <source>
        <dbReference type="ARBA" id="ARBA00004389"/>
    </source>
</evidence>
<evidence type="ECO:0000313" key="13">
    <source>
        <dbReference type="Proteomes" id="UP001329825"/>
    </source>
</evidence>
<organism evidence="12 13">
    <name type="scientific">Kwoniella shivajii</name>
    <dbReference type="NCBI Taxonomy" id="564305"/>
    <lineage>
        <taxon>Eukaryota</taxon>
        <taxon>Fungi</taxon>
        <taxon>Dikarya</taxon>
        <taxon>Basidiomycota</taxon>
        <taxon>Agaricomycotina</taxon>
        <taxon>Tremellomycetes</taxon>
        <taxon>Tremellales</taxon>
        <taxon>Cryptococcaceae</taxon>
        <taxon>Kwoniella</taxon>
    </lineage>
</organism>
<evidence type="ECO:0000256" key="5">
    <source>
        <dbReference type="ARBA" id="ARBA00022741"/>
    </source>
</evidence>
<evidence type="ECO:0000256" key="7">
    <source>
        <dbReference type="ARBA" id="ARBA00022989"/>
    </source>
</evidence>
<comment type="subcellular location">
    <subcellularLocation>
        <location evidence="1">Endoplasmic reticulum membrane</location>
        <topology evidence="1">Single-pass membrane protein</topology>
    </subcellularLocation>
</comment>
<dbReference type="InterPro" id="IPR027417">
    <property type="entry name" value="P-loop_NTPase"/>
</dbReference>
<evidence type="ECO:0000256" key="8">
    <source>
        <dbReference type="ARBA" id="ARBA00023134"/>
    </source>
</evidence>
<feature type="transmembrane region" description="Helical" evidence="11">
    <location>
        <begin position="36"/>
        <end position="53"/>
    </location>
</feature>
<comment type="similarity">
    <text evidence="2">Belongs to the SRP receptor beta subunit family.</text>
</comment>
<gene>
    <name evidence="12" type="ORF">IL334_003917</name>
</gene>
<dbReference type="GeneID" id="87956048"/>
<evidence type="ECO:0000313" key="12">
    <source>
        <dbReference type="EMBL" id="WRT66952.1"/>
    </source>
</evidence>
<name>A0ABZ1CYY0_9TREE</name>
<dbReference type="EMBL" id="CP141885">
    <property type="protein sequence ID" value="WRT66952.1"/>
    <property type="molecule type" value="Genomic_DNA"/>
</dbReference>
<evidence type="ECO:0000256" key="4">
    <source>
        <dbReference type="ARBA" id="ARBA00022692"/>
    </source>
</evidence>
<keyword evidence="7 11" id="KW-1133">Transmembrane helix</keyword>
<proteinExistence type="inferred from homology"/>
<keyword evidence="6" id="KW-0256">Endoplasmic reticulum</keyword>
<dbReference type="Gene3D" id="3.40.50.300">
    <property type="entry name" value="P-loop containing nucleotide triphosphate hydrolases"/>
    <property type="match status" value="1"/>
</dbReference>
<keyword evidence="8" id="KW-0342">GTP-binding</keyword>
<keyword evidence="13" id="KW-1185">Reference proteome</keyword>
<evidence type="ECO:0000256" key="9">
    <source>
        <dbReference type="ARBA" id="ARBA00023136"/>
    </source>
</evidence>
<sequence>MSVPHGKVVSTETAATPEVGTLTSLLTHPLLQDPKFVAAAGGLVVLLLFLSLFRSGKKTSRRSGPSTILLVGSSDGGKTSIFTKLVQGIYPQTHTSIQASSTTISFPSPDSDGQVKPIKLVDLPGHPRLRDELKKHVKDASGVVFVVDVQALVRNSASVAEELPPILIALSNLSTASSSYEPIKFLILAHKSDLLVRPSPPTTRSPPDIPEASLTTARERVKSILTRELDRLKSSRGGSGGKIEGMGKVAGTSNAGFFSKILGFGGGSVDVGGQGDEGEDESLIWGGKGPFKWEDVEGVEIEWGASGLGVVSNGPNDQEKGEGNGLDELRRFIWEV</sequence>
<reference evidence="12 13" key="1">
    <citation type="submission" date="2024-01" db="EMBL/GenBank/DDBJ databases">
        <title>Comparative genomics of Cryptococcus and Kwoniella reveals pathogenesis evolution and contrasting modes of karyotype evolution via chromosome fusion or intercentromeric recombination.</title>
        <authorList>
            <person name="Coelho M.A."/>
            <person name="David-Palma M."/>
            <person name="Shea T."/>
            <person name="Bowers K."/>
            <person name="McGinley-Smith S."/>
            <person name="Mohammad A.W."/>
            <person name="Gnirke A."/>
            <person name="Yurkov A.M."/>
            <person name="Nowrousian M."/>
            <person name="Sun S."/>
            <person name="Cuomo C.A."/>
            <person name="Heitman J."/>
        </authorList>
    </citation>
    <scope>NUCLEOTIDE SEQUENCE [LARGE SCALE GENOMIC DNA]</scope>
    <source>
        <strain evidence="12">CBS 11374</strain>
    </source>
</reference>
<accession>A0ABZ1CYY0</accession>
<evidence type="ECO:0000256" key="2">
    <source>
        <dbReference type="ARBA" id="ARBA00005619"/>
    </source>
</evidence>
<dbReference type="InterPro" id="IPR019009">
    <property type="entry name" value="SRP_receptor_beta_su"/>
</dbReference>
<keyword evidence="10" id="KW-0675">Receptor</keyword>
<dbReference type="Pfam" id="PF09439">
    <property type="entry name" value="SRPRB"/>
    <property type="match status" value="1"/>
</dbReference>
<dbReference type="RefSeq" id="XP_062791692.1">
    <property type="nucleotide sequence ID" value="XM_062935641.1"/>
</dbReference>
<keyword evidence="4 11" id="KW-0812">Transmembrane</keyword>